<dbReference type="eggNOG" id="COG3534">
    <property type="taxonomic scope" value="Bacteria"/>
</dbReference>
<dbReference type="STRING" id="1245469.S58_20950"/>
<organism evidence="2 3">
    <name type="scientific">Bradyrhizobium oligotrophicum S58</name>
    <dbReference type="NCBI Taxonomy" id="1245469"/>
    <lineage>
        <taxon>Bacteria</taxon>
        <taxon>Pseudomonadati</taxon>
        <taxon>Pseudomonadota</taxon>
        <taxon>Alphaproteobacteria</taxon>
        <taxon>Hyphomicrobiales</taxon>
        <taxon>Nitrobacteraceae</taxon>
        <taxon>Bradyrhizobium</taxon>
    </lineage>
</organism>
<feature type="region of interest" description="Disordered" evidence="1">
    <location>
        <begin position="221"/>
        <end position="259"/>
    </location>
</feature>
<proteinExistence type="predicted"/>
<evidence type="ECO:0000313" key="2">
    <source>
        <dbReference type="EMBL" id="BAM88102.1"/>
    </source>
</evidence>
<dbReference type="AlphaFoldDB" id="M4Z519"/>
<sequence length="259" mass="27351">MSDPMLARRELIALLSRIGIGGLLGGTADRSAAGSTAMPAAFPAAAKSPRGTAHMEVGVRLDRGRPGVTMTSRFVGLSYEKDKLRQPMFTPGNDDLLGLYRLLGPGVLRIGANAVDRCAWLGGVPGLAPIQSEMVDALTAFAKQADWQVIYGINLANNTTARAAAEASYAARALGDTLSAFEIGRASSRANLRSRGKGQIKTGQSSAVCRHGRLLRTGRNLRQASHGRAAERTYLPGHSTTSSRRLLGFGISEKPSHDG</sequence>
<dbReference type="EMBL" id="AP012603">
    <property type="protein sequence ID" value="BAM88102.1"/>
    <property type="molecule type" value="Genomic_DNA"/>
</dbReference>
<accession>M4Z519</accession>
<dbReference type="Gene3D" id="3.20.20.80">
    <property type="entry name" value="Glycosidases"/>
    <property type="match status" value="1"/>
</dbReference>
<dbReference type="RefSeq" id="WP_015665228.1">
    <property type="nucleotide sequence ID" value="NC_020453.1"/>
</dbReference>
<keyword evidence="3" id="KW-1185">Reference proteome</keyword>
<evidence type="ECO:0000313" key="3">
    <source>
        <dbReference type="Proteomes" id="UP000011841"/>
    </source>
</evidence>
<protein>
    <submittedName>
        <fullName evidence="2">Putative lipoprotein</fullName>
    </submittedName>
</protein>
<evidence type="ECO:0000256" key="1">
    <source>
        <dbReference type="SAM" id="MobiDB-lite"/>
    </source>
</evidence>
<dbReference type="HOGENOM" id="CLU_1072284_0_0_5"/>
<keyword evidence="2" id="KW-0449">Lipoprotein</keyword>
<dbReference type="OrthoDB" id="5166947at2"/>
<dbReference type="KEGG" id="aol:S58_20950"/>
<dbReference type="GeneID" id="301821044"/>
<gene>
    <name evidence="2" type="ORF">S58_20950</name>
</gene>
<reference evidence="2 3" key="1">
    <citation type="journal article" date="2013" name="Appl. Environ. Microbiol.">
        <title>Genome analysis suggests that the soil oligotrophic bacterium Agromonas oligotrophica (Bradyrhizobium oligotrophicum) is a nitrogen-fixing symbiont of Aeschynomene indica.</title>
        <authorList>
            <person name="Okubo T."/>
            <person name="Fukushima S."/>
            <person name="Itakura M."/>
            <person name="Oshima K."/>
            <person name="Longtonglang A."/>
            <person name="Teaumroong N."/>
            <person name="Mitsui H."/>
            <person name="Hattori M."/>
            <person name="Hattori R."/>
            <person name="Hattori T."/>
            <person name="Minamisawa K."/>
        </authorList>
    </citation>
    <scope>NUCLEOTIDE SEQUENCE [LARGE SCALE GENOMIC DNA]</scope>
    <source>
        <strain evidence="2 3">S58</strain>
    </source>
</reference>
<dbReference type="Proteomes" id="UP000011841">
    <property type="component" value="Chromosome"/>
</dbReference>
<name>M4Z519_9BRAD</name>
<dbReference type="PATRIC" id="fig|1245469.3.peg.2145"/>